<gene>
    <name evidence="3" type="ORF">GCM10009118_09780</name>
</gene>
<sequence length="441" mass="52084">MRPLYLILKIVLNFSLRIYYKRHARVRAPKNFVNRTIYASNHPSSFMDPLIIAVRQNPIVHFMTRGDIYKGVMKQVFWSAHMLPIYRNHDGEDAVRKNQEVFDTAAKELRRGRGIIMFAEGFTDDKFIRRLKPVKKGSVRLGFEALEKCNWKKEISMQAVGLNYTNPKKFRSEILVAYGPKICLNDFKEVYLENSGKTISEITKRIEKDMRDQITHVDKKEWCSLHEGIMSLTRKGMNNENKDESIPLKKRWEYSRNLALWMNEHEEDKEEELDQLKEEVTGYFSLLKKSRLEERFIYEYATKGKISLWKNYLLLFLGFPFALLGLIHGAPSYFIIKPLIEKAFRRDVFWSSVKMVAGLAVAGIYNILFIFLVYYLIYPNWWVAIGYYFVVPGVTFVIFHLWWNNFRELKIRKILQGKDLGKFVSRRTVLLEKIKSRIPVA</sequence>
<organism evidence="3 4">
    <name type="scientific">Wandonia haliotis</name>
    <dbReference type="NCBI Taxonomy" id="574963"/>
    <lineage>
        <taxon>Bacteria</taxon>
        <taxon>Pseudomonadati</taxon>
        <taxon>Bacteroidota</taxon>
        <taxon>Flavobacteriia</taxon>
        <taxon>Flavobacteriales</taxon>
        <taxon>Crocinitomicaceae</taxon>
        <taxon>Wandonia</taxon>
    </lineage>
</organism>
<dbReference type="RefSeq" id="WP_343785470.1">
    <property type="nucleotide sequence ID" value="NZ_BAAAFH010000003.1"/>
</dbReference>
<keyword evidence="1" id="KW-0812">Transmembrane</keyword>
<dbReference type="InterPro" id="IPR052744">
    <property type="entry name" value="GPAT/DAPAT"/>
</dbReference>
<protein>
    <recommendedName>
        <fullName evidence="2">Phospholipid/glycerol acyltransferase domain-containing protein</fullName>
    </recommendedName>
</protein>
<feature type="transmembrane region" description="Helical" evidence="1">
    <location>
        <begin position="356"/>
        <end position="378"/>
    </location>
</feature>
<dbReference type="InterPro" id="IPR002123">
    <property type="entry name" value="Plipid/glycerol_acylTrfase"/>
</dbReference>
<name>A0ABN1MMR1_9FLAO</name>
<dbReference type="EMBL" id="BAAAFH010000003">
    <property type="protein sequence ID" value="GAA0874570.1"/>
    <property type="molecule type" value="Genomic_DNA"/>
</dbReference>
<evidence type="ECO:0000256" key="1">
    <source>
        <dbReference type="SAM" id="Phobius"/>
    </source>
</evidence>
<dbReference type="SMART" id="SM00563">
    <property type="entry name" value="PlsC"/>
    <property type="match status" value="1"/>
</dbReference>
<accession>A0ABN1MMR1</accession>
<keyword evidence="4" id="KW-1185">Reference proteome</keyword>
<dbReference type="PANTHER" id="PTHR31605:SF0">
    <property type="entry name" value="GLYCEROL-3-PHOSPHATE O-ACYLTRANSFERASE 1"/>
    <property type="match status" value="1"/>
</dbReference>
<evidence type="ECO:0000313" key="4">
    <source>
        <dbReference type="Proteomes" id="UP001501126"/>
    </source>
</evidence>
<feature type="domain" description="Phospholipid/glycerol acyltransferase" evidence="2">
    <location>
        <begin position="36"/>
        <end position="165"/>
    </location>
</feature>
<evidence type="ECO:0000313" key="3">
    <source>
        <dbReference type="EMBL" id="GAA0874570.1"/>
    </source>
</evidence>
<keyword evidence="1" id="KW-0472">Membrane</keyword>
<reference evidence="3 4" key="1">
    <citation type="journal article" date="2019" name="Int. J. Syst. Evol. Microbiol.">
        <title>The Global Catalogue of Microorganisms (GCM) 10K type strain sequencing project: providing services to taxonomists for standard genome sequencing and annotation.</title>
        <authorList>
            <consortium name="The Broad Institute Genomics Platform"/>
            <consortium name="The Broad Institute Genome Sequencing Center for Infectious Disease"/>
            <person name="Wu L."/>
            <person name="Ma J."/>
        </authorList>
    </citation>
    <scope>NUCLEOTIDE SEQUENCE [LARGE SCALE GENOMIC DNA]</scope>
    <source>
        <strain evidence="3 4">JCM 16083</strain>
    </source>
</reference>
<feature type="transmembrane region" description="Helical" evidence="1">
    <location>
        <begin position="384"/>
        <end position="403"/>
    </location>
</feature>
<evidence type="ECO:0000259" key="2">
    <source>
        <dbReference type="SMART" id="SM00563"/>
    </source>
</evidence>
<dbReference type="SUPFAM" id="SSF69593">
    <property type="entry name" value="Glycerol-3-phosphate (1)-acyltransferase"/>
    <property type="match status" value="1"/>
</dbReference>
<comment type="caution">
    <text evidence="3">The sequence shown here is derived from an EMBL/GenBank/DDBJ whole genome shotgun (WGS) entry which is preliminary data.</text>
</comment>
<feature type="transmembrane region" description="Helical" evidence="1">
    <location>
        <begin position="312"/>
        <end position="336"/>
    </location>
</feature>
<keyword evidence="1" id="KW-1133">Transmembrane helix</keyword>
<dbReference type="Proteomes" id="UP001501126">
    <property type="component" value="Unassembled WGS sequence"/>
</dbReference>
<dbReference type="Pfam" id="PF01553">
    <property type="entry name" value="Acyltransferase"/>
    <property type="match status" value="1"/>
</dbReference>
<dbReference type="PANTHER" id="PTHR31605">
    <property type="entry name" value="GLYCEROL-3-PHOSPHATE O-ACYLTRANSFERASE 1"/>
    <property type="match status" value="1"/>
</dbReference>
<proteinExistence type="predicted"/>